<proteinExistence type="predicted"/>
<dbReference type="Proteomes" id="UP001476247">
    <property type="component" value="Unassembled WGS sequence"/>
</dbReference>
<dbReference type="PANTHER" id="PTHR23250">
    <property type="entry name" value="DYSFERLIN-RELATED"/>
    <property type="match status" value="1"/>
</dbReference>
<organism evidence="1 2">
    <name type="scientific">Helicostylum pulchrum</name>
    <dbReference type="NCBI Taxonomy" id="562976"/>
    <lineage>
        <taxon>Eukaryota</taxon>
        <taxon>Fungi</taxon>
        <taxon>Fungi incertae sedis</taxon>
        <taxon>Mucoromycota</taxon>
        <taxon>Mucoromycotina</taxon>
        <taxon>Mucoromycetes</taxon>
        <taxon>Mucorales</taxon>
        <taxon>Mucorineae</taxon>
        <taxon>Mucoraceae</taxon>
        <taxon>Helicostylum</taxon>
    </lineage>
</organism>
<name>A0ABP9Y146_9FUNG</name>
<evidence type="ECO:0000313" key="2">
    <source>
        <dbReference type="Proteomes" id="UP001476247"/>
    </source>
</evidence>
<reference evidence="1 2" key="1">
    <citation type="submission" date="2024-04" db="EMBL/GenBank/DDBJ databases">
        <title>genome sequences of Mucor flavus KT1a and Helicostylum pulchrum KT1b strains isolation_sourced from the surface of a dry-aged beef.</title>
        <authorList>
            <person name="Toyotome T."/>
            <person name="Hosono M."/>
            <person name="Torimaru M."/>
            <person name="Fukuda K."/>
            <person name="Mikami N."/>
        </authorList>
    </citation>
    <scope>NUCLEOTIDE SEQUENCE [LARGE SCALE GENOMIC DNA]</scope>
    <source>
        <strain evidence="1 2">KT1b</strain>
    </source>
</reference>
<evidence type="ECO:0000313" key="1">
    <source>
        <dbReference type="EMBL" id="GAA5800273.1"/>
    </source>
</evidence>
<keyword evidence="2" id="KW-1185">Reference proteome</keyword>
<dbReference type="InterPro" id="IPR051513">
    <property type="entry name" value="Tectonin_beta-prop"/>
</dbReference>
<gene>
    <name evidence="1" type="ORF">HPULCUR_005699</name>
</gene>
<dbReference type="EMBL" id="BAABUJ010000015">
    <property type="protein sequence ID" value="GAA5800273.1"/>
    <property type="molecule type" value="Genomic_DNA"/>
</dbReference>
<protein>
    <submittedName>
        <fullName evidence="1">Uncharacterized protein</fullName>
    </submittedName>
</protein>
<comment type="caution">
    <text evidence="1">The sequence shown here is derived from an EMBL/GenBank/DDBJ whole genome shotgun (WGS) entry which is preliminary data.</text>
</comment>
<sequence>MTLTGNDSSAQRNFRIRKSLKELVHRPRPKQHKFSVTLPPLPPHDRTKEELAYDVLYECQRGSLTVGYSSKTLLQFDPNPWCDGNMSFTPMNITDYQLPDPVWEWVSKDWMIDMTDDVDEAGWQYALKFHGAVWHEPSRMAKTNLINVEDSFIQDNLLHRLKKCRLDRERLLVFNSYHDNLRLFEKVDEFVKLFDFESSKCKFLSQFLEKKYNSDTKQVNLNETEIKAIQSLRFYRDRQTILNIIS</sequence>
<accession>A0ABP9Y146</accession>
<dbReference type="PANTHER" id="PTHR23250:SF1">
    <property type="entry name" value="TECTONIN BETA-PROPELLER REPEAT-CONTAINING PROTEIN 1"/>
    <property type="match status" value="1"/>
</dbReference>